<dbReference type="PANTHER" id="PTHR46118:SF4">
    <property type="entry name" value="PROTEIN ABHD11"/>
    <property type="match status" value="1"/>
</dbReference>
<dbReference type="Pfam" id="PF00561">
    <property type="entry name" value="Abhydrolase_1"/>
    <property type="match status" value="1"/>
</dbReference>
<organism evidence="3 4">
    <name type="scientific">Aliidiomarina soli</name>
    <dbReference type="NCBI Taxonomy" id="1928574"/>
    <lineage>
        <taxon>Bacteria</taxon>
        <taxon>Pseudomonadati</taxon>
        <taxon>Pseudomonadota</taxon>
        <taxon>Gammaproteobacteria</taxon>
        <taxon>Alteromonadales</taxon>
        <taxon>Idiomarinaceae</taxon>
        <taxon>Aliidiomarina</taxon>
    </lineage>
</organism>
<dbReference type="PRINTS" id="PR00412">
    <property type="entry name" value="EPOXHYDRLASE"/>
</dbReference>
<keyword evidence="4" id="KW-1185">Reference proteome</keyword>
<protein>
    <submittedName>
        <fullName evidence="3">Alpha/beta hydrolase</fullName>
    </submittedName>
</protein>
<dbReference type="InterPro" id="IPR000073">
    <property type="entry name" value="AB_hydrolase_1"/>
</dbReference>
<evidence type="ECO:0000256" key="1">
    <source>
        <dbReference type="ARBA" id="ARBA00022801"/>
    </source>
</evidence>
<reference evidence="3 4" key="1">
    <citation type="journal article" date="2011" name="Front. Microbiol.">
        <title>Genomic signatures of strain selection and enhancement in Bacillus atrophaeus var. globigii, a historical biowarfare simulant.</title>
        <authorList>
            <person name="Gibbons H.S."/>
            <person name="Broomall S.M."/>
            <person name="McNew L.A."/>
            <person name="Daligault H."/>
            <person name="Chapman C."/>
            <person name="Bruce D."/>
            <person name="Karavis M."/>
            <person name="Krepps M."/>
            <person name="McGregor P.A."/>
            <person name="Hong C."/>
            <person name="Park K.H."/>
            <person name="Akmal A."/>
            <person name="Feldman A."/>
            <person name="Lin J.S."/>
            <person name="Chang W.E."/>
            <person name="Higgs B.W."/>
            <person name="Demirev P."/>
            <person name="Lindquist J."/>
            <person name="Liem A."/>
            <person name="Fochler E."/>
            <person name="Read T.D."/>
            <person name="Tapia R."/>
            <person name="Johnson S."/>
            <person name="Bishop-Lilly K.A."/>
            <person name="Detter C."/>
            <person name="Han C."/>
            <person name="Sozhamannan S."/>
            <person name="Rosenzweig C.N."/>
            <person name="Skowronski E.W."/>
        </authorList>
    </citation>
    <scope>NUCLEOTIDE SEQUENCE [LARGE SCALE GENOMIC DNA]</scope>
    <source>
        <strain evidence="3 4">Y4G10-17</strain>
    </source>
</reference>
<evidence type="ECO:0000259" key="2">
    <source>
        <dbReference type="Pfam" id="PF00561"/>
    </source>
</evidence>
<dbReference type="Gene3D" id="3.40.50.1820">
    <property type="entry name" value="alpha/beta hydrolase"/>
    <property type="match status" value="1"/>
</dbReference>
<feature type="domain" description="AB hydrolase-1" evidence="2">
    <location>
        <begin position="13"/>
        <end position="109"/>
    </location>
</feature>
<dbReference type="PRINTS" id="PR00111">
    <property type="entry name" value="ABHYDROLASE"/>
</dbReference>
<accession>A0A432WHP5</accession>
<dbReference type="PANTHER" id="PTHR46118">
    <property type="entry name" value="PROTEIN ABHD11"/>
    <property type="match status" value="1"/>
</dbReference>
<dbReference type="RefSeq" id="WP_126798992.1">
    <property type="nucleotide sequence ID" value="NZ_PIPO01000003.1"/>
</dbReference>
<proteinExistence type="predicted"/>
<sequence>MQLNYERSGSGEPVILIHGLFGDLDNLKSISRSLNEHYSVINLDVRNHGQSPHTSAMSYADMAEDVIAIADAEGLDQFHLLGHSMGGKIAMEIALRYPSRVRSLIVADIAPVAYDARHSSILDALCAIDVDALSSRQQADSELAKSIESKGVRQFLLKNLRQEDDRWYWRFNLEALQDNYQTLIGEPTRDGQYTGPVLFIRGELSDYVQQSHSDAIGSRFPNARPQTIAGTGHWLHAEQPAKFNQLVSDFLEQH</sequence>
<dbReference type="AlphaFoldDB" id="A0A432WHP5"/>
<gene>
    <name evidence="3" type="ORF">CWE14_08620</name>
</gene>
<dbReference type="SUPFAM" id="SSF53474">
    <property type="entry name" value="alpha/beta-Hydrolases"/>
    <property type="match status" value="1"/>
</dbReference>
<evidence type="ECO:0000313" key="4">
    <source>
        <dbReference type="Proteomes" id="UP000287823"/>
    </source>
</evidence>
<dbReference type="EMBL" id="PIPO01000003">
    <property type="protein sequence ID" value="RUO33275.1"/>
    <property type="molecule type" value="Genomic_DNA"/>
</dbReference>
<dbReference type="Proteomes" id="UP000287823">
    <property type="component" value="Unassembled WGS sequence"/>
</dbReference>
<evidence type="ECO:0000313" key="3">
    <source>
        <dbReference type="EMBL" id="RUO33275.1"/>
    </source>
</evidence>
<dbReference type="InterPro" id="IPR000639">
    <property type="entry name" value="Epox_hydrolase-like"/>
</dbReference>
<dbReference type="InterPro" id="IPR029058">
    <property type="entry name" value="AB_hydrolase_fold"/>
</dbReference>
<name>A0A432WHP5_9GAMM</name>
<comment type="caution">
    <text evidence="3">The sequence shown here is derived from an EMBL/GenBank/DDBJ whole genome shotgun (WGS) entry which is preliminary data.</text>
</comment>
<dbReference type="GO" id="GO:0016787">
    <property type="term" value="F:hydrolase activity"/>
    <property type="evidence" value="ECO:0007669"/>
    <property type="project" value="UniProtKB-KW"/>
</dbReference>
<keyword evidence="1 3" id="KW-0378">Hydrolase</keyword>